<comment type="caution">
    <text evidence="1">The sequence shown here is derived from an EMBL/GenBank/DDBJ whole genome shotgun (WGS) entry which is preliminary data.</text>
</comment>
<accession>A0ABN0CKE6</accession>
<dbReference type="EMBL" id="AFBM01000031">
    <property type="protein sequence ID" value="EGF49728.1"/>
    <property type="molecule type" value="Genomic_DNA"/>
</dbReference>
<sequence>MTINLLFSGFWLRRLSVQSMDSALKYIEVFKNVKKLYNCSYLKKGTSIL</sequence>
<evidence type="ECO:0000313" key="1">
    <source>
        <dbReference type="EMBL" id="EGF49728.1"/>
    </source>
</evidence>
<protein>
    <submittedName>
        <fullName evidence="1">Uncharacterized protein</fullName>
    </submittedName>
</protein>
<keyword evidence="2" id="KW-1185">Reference proteome</keyword>
<reference evidence="1 2" key="1">
    <citation type="submission" date="2011-02" db="EMBL/GenBank/DDBJ databases">
        <authorList>
            <person name="Weinstock G."/>
            <person name="Sodergren E."/>
            <person name="Clifton S."/>
            <person name="Fulton L."/>
            <person name="Fulton B."/>
            <person name="Courtney L."/>
            <person name="Fronick C."/>
            <person name="Harrison M."/>
            <person name="Strong C."/>
            <person name="Farmer C."/>
            <person name="Delahaunty K."/>
            <person name="Markovic C."/>
            <person name="Hall O."/>
            <person name="Minx P."/>
            <person name="Tomlinson C."/>
            <person name="Mitreva M."/>
            <person name="Hou S."/>
            <person name="Chen J."/>
            <person name="Wollam A."/>
            <person name="Pepin K.H."/>
            <person name="Johnson M."/>
            <person name="Bhonagiri V."/>
            <person name="Zhang X."/>
            <person name="Suruliraj S."/>
            <person name="Warren W."/>
            <person name="Chinwalla A."/>
            <person name="Mardis E.R."/>
            <person name="Wilson R.K."/>
        </authorList>
    </citation>
    <scope>NUCLEOTIDE SEQUENCE [LARGE SCALE GENOMIC DNA]</scope>
    <source>
        <strain evidence="1 2">YIT 12056</strain>
    </source>
</reference>
<gene>
    <name evidence="1" type="ORF">HMPREF9445_03100</name>
</gene>
<dbReference type="Proteomes" id="UP000010321">
    <property type="component" value="Unassembled WGS sequence"/>
</dbReference>
<organism evidence="1 2">
    <name type="scientific">Bacteroides clarus YIT 12056</name>
    <dbReference type="NCBI Taxonomy" id="762984"/>
    <lineage>
        <taxon>Bacteria</taxon>
        <taxon>Pseudomonadati</taxon>
        <taxon>Bacteroidota</taxon>
        <taxon>Bacteroidia</taxon>
        <taxon>Bacteroidales</taxon>
        <taxon>Bacteroidaceae</taxon>
        <taxon>Bacteroides</taxon>
    </lineage>
</organism>
<proteinExistence type="predicted"/>
<evidence type="ECO:0000313" key="2">
    <source>
        <dbReference type="Proteomes" id="UP000010321"/>
    </source>
</evidence>
<name>A0ABN0CKE6_9BACE</name>